<feature type="binding site" evidence="6">
    <location>
        <position position="171"/>
    </location>
    <ligand>
        <name>S-adenosyl-L-methionine</name>
        <dbReference type="ChEBI" id="CHEBI:59789"/>
    </ligand>
</feature>
<organism evidence="8 9">
    <name type="scientific">Desulfosporosinus youngiae DSM 17734</name>
    <dbReference type="NCBI Taxonomy" id="768710"/>
    <lineage>
        <taxon>Bacteria</taxon>
        <taxon>Bacillati</taxon>
        <taxon>Bacillota</taxon>
        <taxon>Clostridia</taxon>
        <taxon>Eubacteriales</taxon>
        <taxon>Desulfitobacteriaceae</taxon>
        <taxon>Desulfosporosinus</taxon>
    </lineage>
</organism>
<feature type="binding site" evidence="6">
    <location>
        <position position="109"/>
    </location>
    <ligand>
        <name>(3R)-3-methyl-D-ornithine</name>
        <dbReference type="ChEBI" id="CHEBI:64642"/>
    </ligand>
</feature>
<keyword evidence="4 5" id="KW-0411">Iron-sulfur</keyword>
<feature type="domain" description="Radical SAM core" evidence="7">
    <location>
        <begin position="53"/>
        <end position="279"/>
    </location>
</feature>
<evidence type="ECO:0000313" key="9">
    <source>
        <dbReference type="Proteomes" id="UP000005104"/>
    </source>
</evidence>
<dbReference type="CDD" id="cd01335">
    <property type="entry name" value="Radical_SAM"/>
    <property type="match status" value="1"/>
</dbReference>
<evidence type="ECO:0000256" key="1">
    <source>
        <dbReference type="ARBA" id="ARBA00022691"/>
    </source>
</evidence>
<evidence type="ECO:0000256" key="2">
    <source>
        <dbReference type="ARBA" id="ARBA00022723"/>
    </source>
</evidence>
<keyword evidence="1 5" id="KW-0949">S-adenosyl-L-methionine</keyword>
<dbReference type="Gene3D" id="3.20.20.70">
    <property type="entry name" value="Aldolase class I"/>
    <property type="match status" value="1"/>
</dbReference>
<comment type="cofactor">
    <cofactor evidence="5">
        <name>[4Fe-4S] cluster</name>
        <dbReference type="ChEBI" id="CHEBI:49883"/>
    </cofactor>
    <text evidence="5">Binds 1 [4Fe-4S] cluster. The cluster is coordinated with 3 cysteines and an exchangeable S-adenosyl-L-methionine.</text>
</comment>
<proteinExistence type="predicted"/>
<name>H5XS83_9FIRM</name>
<dbReference type="InterPro" id="IPR007197">
    <property type="entry name" value="rSAM"/>
</dbReference>
<dbReference type="SMART" id="SM00729">
    <property type="entry name" value="Elp3"/>
    <property type="match status" value="1"/>
</dbReference>
<feature type="binding site" evidence="6">
    <location>
        <position position="299"/>
    </location>
    <ligand>
        <name>(3R)-3-methyl-D-ornithine</name>
        <dbReference type="ChEBI" id="CHEBI:64642"/>
    </ligand>
</feature>
<dbReference type="HOGENOM" id="CLU_033172_0_0_9"/>
<evidence type="ECO:0000256" key="3">
    <source>
        <dbReference type="ARBA" id="ARBA00023004"/>
    </source>
</evidence>
<gene>
    <name evidence="8" type="ORF">DesyoDRAFT_0657</name>
</gene>
<dbReference type="InterPro" id="IPR058240">
    <property type="entry name" value="rSAM_sf"/>
</dbReference>
<dbReference type="PANTHER" id="PTHR43726">
    <property type="entry name" value="3-METHYLORNITHINE SYNTHASE"/>
    <property type="match status" value="1"/>
</dbReference>
<evidence type="ECO:0000256" key="6">
    <source>
        <dbReference type="PIRSR" id="PIRSR004762-2"/>
    </source>
</evidence>
<feature type="binding site" evidence="6">
    <location>
        <position position="298"/>
    </location>
    <ligand>
        <name>(3R)-3-methyl-D-ornithine</name>
        <dbReference type="ChEBI" id="CHEBI:64642"/>
    </ligand>
</feature>
<feature type="binding site" evidence="6">
    <location>
        <position position="235"/>
    </location>
    <ligand>
        <name>(3R)-3-methyl-D-ornithine</name>
        <dbReference type="ChEBI" id="CHEBI:64642"/>
    </ligand>
</feature>
<evidence type="ECO:0000259" key="7">
    <source>
        <dbReference type="PROSITE" id="PS51918"/>
    </source>
</evidence>
<dbReference type="SUPFAM" id="SSF102114">
    <property type="entry name" value="Radical SAM enzymes"/>
    <property type="match status" value="1"/>
</dbReference>
<keyword evidence="5" id="KW-0004">4Fe-4S</keyword>
<dbReference type="SFLD" id="SFLDS00029">
    <property type="entry name" value="Radical_SAM"/>
    <property type="match status" value="1"/>
</dbReference>
<protein>
    <submittedName>
        <fullName evidence="8">Pyrrolysine biosynthesis radical SAM protein</fullName>
    </submittedName>
</protein>
<feature type="binding site" evidence="6">
    <location>
        <position position="169"/>
    </location>
    <ligand>
        <name>(3R)-3-methyl-D-ornithine</name>
        <dbReference type="ChEBI" id="CHEBI:64642"/>
    </ligand>
</feature>
<dbReference type="PANTHER" id="PTHR43726:SF1">
    <property type="entry name" value="BIOTIN SYNTHASE"/>
    <property type="match status" value="1"/>
</dbReference>
<dbReference type="PIRSF" id="PIRSF004762">
    <property type="entry name" value="CHP00423"/>
    <property type="match status" value="1"/>
</dbReference>
<feature type="binding site" evidence="6">
    <location>
        <position position="146"/>
    </location>
    <ligand>
        <name>(3R)-3-methyl-D-ornithine</name>
        <dbReference type="ChEBI" id="CHEBI:64642"/>
    </ligand>
</feature>
<reference evidence="8 9" key="1">
    <citation type="submission" date="2011-11" db="EMBL/GenBank/DDBJ databases">
        <title>The Noncontiguous Finished genome of Desulfosporosinus youngiae DSM 17734.</title>
        <authorList>
            <consortium name="US DOE Joint Genome Institute (JGI-PGF)"/>
            <person name="Lucas S."/>
            <person name="Han J."/>
            <person name="Lapidus A."/>
            <person name="Cheng J.-F."/>
            <person name="Goodwin L."/>
            <person name="Pitluck S."/>
            <person name="Peters L."/>
            <person name="Ovchinnikova G."/>
            <person name="Lu M."/>
            <person name="Land M.L."/>
            <person name="Hauser L."/>
            <person name="Pester M."/>
            <person name="Spring S."/>
            <person name="Ollivier B."/>
            <person name="Rattei T."/>
            <person name="Klenk H.-P."/>
            <person name="Wagner M."/>
            <person name="Loy A."/>
            <person name="Woyke T.J."/>
        </authorList>
    </citation>
    <scope>NUCLEOTIDE SEQUENCE [LARGE SCALE GENOMIC DNA]</scope>
    <source>
        <strain evidence="8 9">DSM 17734</strain>
    </source>
</reference>
<dbReference type="SFLD" id="SFLDG01060">
    <property type="entry name" value="BATS_domain_containing"/>
    <property type="match status" value="1"/>
</dbReference>
<feature type="binding site" evidence="6">
    <location>
        <position position="190"/>
    </location>
    <ligand>
        <name>S-adenosyl-L-methionine</name>
        <dbReference type="ChEBI" id="CHEBI:59789"/>
    </ligand>
</feature>
<feature type="binding site" evidence="6">
    <location>
        <position position="277"/>
    </location>
    <ligand>
        <name>(3R)-3-methyl-D-ornithine</name>
        <dbReference type="ChEBI" id="CHEBI:64642"/>
    </ligand>
</feature>
<dbReference type="NCBIfam" id="TIGR03910">
    <property type="entry name" value="pyrrolys_PylB"/>
    <property type="match status" value="1"/>
</dbReference>
<dbReference type="InterPro" id="IPR006638">
    <property type="entry name" value="Elp3/MiaA/NifB-like_rSAM"/>
</dbReference>
<dbReference type="eggNOG" id="COG0502">
    <property type="taxonomic scope" value="Bacteria"/>
</dbReference>
<dbReference type="EMBL" id="CM001441">
    <property type="protein sequence ID" value="EHQ87835.1"/>
    <property type="molecule type" value="Genomic_DNA"/>
</dbReference>
<dbReference type="GO" id="GO:0046872">
    <property type="term" value="F:metal ion binding"/>
    <property type="evidence" value="ECO:0007669"/>
    <property type="project" value="UniProtKB-KW"/>
</dbReference>
<keyword evidence="3 5" id="KW-0408">Iron</keyword>
<feature type="binding site" evidence="5">
    <location>
        <position position="74"/>
    </location>
    <ligand>
        <name>[4Fe-4S] cluster</name>
        <dbReference type="ChEBI" id="CHEBI:49883"/>
        <note>4Fe-4S-S-AdoMet</note>
    </ligand>
</feature>
<dbReference type="STRING" id="768710.DesyoDRAFT_0657"/>
<dbReference type="AlphaFoldDB" id="H5XS83"/>
<dbReference type="RefSeq" id="WP_007779337.1">
    <property type="nucleotide sequence ID" value="NZ_CM001441.1"/>
</dbReference>
<dbReference type="SFLD" id="SFLDG01280">
    <property type="entry name" value="HydE/PylB-like"/>
    <property type="match status" value="1"/>
</dbReference>
<evidence type="ECO:0000313" key="8">
    <source>
        <dbReference type="EMBL" id="EHQ87835.1"/>
    </source>
</evidence>
<evidence type="ECO:0000256" key="5">
    <source>
        <dbReference type="PIRSR" id="PIRSR004762-1"/>
    </source>
</evidence>
<dbReference type="PROSITE" id="PS51918">
    <property type="entry name" value="RADICAL_SAM"/>
    <property type="match status" value="1"/>
</dbReference>
<evidence type="ECO:0000256" key="4">
    <source>
        <dbReference type="ARBA" id="ARBA00023014"/>
    </source>
</evidence>
<dbReference type="OrthoDB" id="9775764at2"/>
<dbReference type="GO" id="GO:0016740">
    <property type="term" value="F:transferase activity"/>
    <property type="evidence" value="ECO:0007669"/>
    <property type="project" value="TreeGrafter"/>
</dbReference>
<dbReference type="InterPro" id="IPR034422">
    <property type="entry name" value="HydE/PylB-like"/>
</dbReference>
<dbReference type="Proteomes" id="UP000005104">
    <property type="component" value="Chromosome"/>
</dbReference>
<accession>H5XS83</accession>
<dbReference type="InterPro" id="IPR013785">
    <property type="entry name" value="Aldolase_TIM"/>
</dbReference>
<dbReference type="InterPro" id="IPR023891">
    <property type="entry name" value="Pyrrolys_PylB"/>
</dbReference>
<keyword evidence="9" id="KW-1185">Reference proteome</keyword>
<feature type="binding site" evidence="6">
    <location>
        <position position="182"/>
    </location>
    <ligand>
        <name>S-adenosyl-L-methionine</name>
        <dbReference type="ChEBI" id="CHEBI:59789"/>
    </ligand>
</feature>
<dbReference type="Pfam" id="PF04055">
    <property type="entry name" value="Radical_SAM"/>
    <property type="match status" value="1"/>
</dbReference>
<sequence length="371" mass="42262">MQDLKIDGILDKARQENSLSREEILRLLDITSEKELGEVSQAARELRGRYFQNKVFLYGFVYFSTYCRNDCTFCLYRKSNRNYPRYRKNSEEIMTTAHCLVNSGVHLLDLTMGEDPLYYHSIHGFNDLLKMVKVLKGETQTPIMISPGIVSPEVLWKFKEAGADWYACYQETHNKTLYNQLRIEQSYEERMNRKILAKEMGYLIEEGLLTGVGDTNEDIADSILTMASIGADQVRVMSFVPQENTPLANWKTNSHFRELLIIAVMRLVMPERLIPASLDVDGLKGLEQRLNSGANVITSIIPPSAGMAGVSQSTLDIDDGNRSIEKVLPVLKANRLEAATTEEYQAWVNVRKTHSIPPEKEIPILRAYIRS</sequence>
<feature type="binding site" evidence="6">
    <location>
        <position position="73"/>
    </location>
    <ligand>
        <name>S-adenosyl-L-methionine</name>
        <dbReference type="ChEBI" id="CHEBI:59789"/>
    </ligand>
</feature>
<dbReference type="GO" id="GO:0071524">
    <property type="term" value="P:pyrrolysine biosynthetic process"/>
    <property type="evidence" value="ECO:0007669"/>
    <property type="project" value="InterPro"/>
</dbReference>
<feature type="binding site" evidence="5">
    <location>
        <position position="71"/>
    </location>
    <ligand>
        <name>[4Fe-4S] cluster</name>
        <dbReference type="ChEBI" id="CHEBI:49883"/>
        <note>4Fe-4S-S-AdoMet</note>
    </ligand>
</feature>
<feature type="binding site" evidence="5">
    <location>
        <position position="67"/>
    </location>
    <ligand>
        <name>[4Fe-4S] cluster</name>
        <dbReference type="ChEBI" id="CHEBI:49883"/>
        <note>4Fe-4S-S-AdoMet</note>
    </ligand>
</feature>
<dbReference type="SFLD" id="SFLDF00349">
    <property type="entry name" value="3-methylornithine_synthase_(Py"/>
    <property type="match status" value="1"/>
</dbReference>
<dbReference type="GO" id="GO:0051539">
    <property type="term" value="F:4 iron, 4 sulfur cluster binding"/>
    <property type="evidence" value="ECO:0007669"/>
    <property type="project" value="UniProtKB-KW"/>
</dbReference>
<keyword evidence="2" id="KW-0479">Metal-binding</keyword>